<evidence type="ECO:0000259" key="2">
    <source>
        <dbReference type="Pfam" id="PF10106"/>
    </source>
</evidence>
<dbReference type="Pfam" id="PF10106">
    <property type="entry name" value="DUF2345"/>
    <property type="match status" value="1"/>
</dbReference>
<accession>A0A931NII0</accession>
<evidence type="ECO:0000313" key="3">
    <source>
        <dbReference type="EMBL" id="MBH9578883.1"/>
    </source>
</evidence>
<name>A0A931NII0_9BURK</name>
<feature type="compositionally biased region" description="Basic and acidic residues" evidence="1">
    <location>
        <begin position="22"/>
        <end position="33"/>
    </location>
</feature>
<dbReference type="EMBL" id="JAEDAK010000015">
    <property type="protein sequence ID" value="MBH9578883.1"/>
    <property type="molecule type" value="Genomic_DNA"/>
</dbReference>
<feature type="compositionally biased region" description="Low complexity" evidence="1">
    <location>
        <begin position="415"/>
        <end position="426"/>
    </location>
</feature>
<dbReference type="AlphaFoldDB" id="A0A931NII0"/>
<dbReference type="Proteomes" id="UP000613266">
    <property type="component" value="Unassembled WGS sequence"/>
</dbReference>
<reference evidence="3" key="1">
    <citation type="submission" date="2020-12" db="EMBL/GenBank/DDBJ databases">
        <title>The genome sequence of Inhella sp. 1Y17.</title>
        <authorList>
            <person name="Liu Y."/>
        </authorList>
    </citation>
    <scope>NUCLEOTIDE SEQUENCE</scope>
    <source>
        <strain evidence="3">1Y17</strain>
    </source>
</reference>
<proteinExistence type="predicted"/>
<gene>
    <name evidence="3" type="ORF">I7X39_18485</name>
</gene>
<evidence type="ECO:0000256" key="1">
    <source>
        <dbReference type="SAM" id="MobiDB-lite"/>
    </source>
</evidence>
<organism evidence="3 4">
    <name type="scientific">Inhella proteolytica</name>
    <dbReference type="NCBI Taxonomy" id="2795029"/>
    <lineage>
        <taxon>Bacteria</taxon>
        <taxon>Pseudomonadati</taxon>
        <taxon>Pseudomonadota</taxon>
        <taxon>Betaproteobacteria</taxon>
        <taxon>Burkholderiales</taxon>
        <taxon>Sphaerotilaceae</taxon>
        <taxon>Inhella</taxon>
    </lineage>
</organism>
<feature type="compositionally biased region" description="Polar residues" evidence="1">
    <location>
        <begin position="55"/>
        <end position="66"/>
    </location>
</feature>
<sequence>MQKDKHPSHVIGQEALQPRSGRKLEDPVPRPDRPYLLLDSPSSLAHTSAGDVVSVSGQHTTRVSQGDQHETAAHTGVQVSGQHTSLYTHEGELQVKATAGPVSLHAHSDTLEILADQSVQILSVNDSIRIQAKDKIEIVAGDSTLVLRGGDIDFFTPGTFLIKSAIHDFKGGGSGPAVLPALPQGKTDEPPTEIELNYDYDDLTPVQGAAYKVTFEDGTVRQGKLDASGYALLSGVPKGRYKVELGEDQRPWDPDPSDRLDEAFFKGDKQSAGAAAIERALEHEPTRERTGKIPKITGVSNDQRMLHYLLSDSSDKRGTQMPLMQMGRSWVRDRAKREGLPSAARNKLIADQCERRTVLVTFESAGALDHAQAMPEAMLRKPQAEMHPHEVHGTTKVWGASEIDEVDDARRVAHQSKSSSTAAAQAGNKPSKSRKL</sequence>
<feature type="domain" description="DUF2345" evidence="2">
    <location>
        <begin position="26"/>
        <end position="172"/>
    </location>
</feature>
<feature type="region of interest" description="Disordered" evidence="1">
    <location>
        <begin position="1"/>
        <end position="70"/>
    </location>
</feature>
<comment type="caution">
    <text evidence="3">The sequence shown here is derived from an EMBL/GenBank/DDBJ whole genome shotgun (WGS) entry which is preliminary data.</text>
</comment>
<dbReference type="InterPro" id="IPR018769">
    <property type="entry name" value="VgrG2_DUF2345"/>
</dbReference>
<evidence type="ECO:0000313" key="4">
    <source>
        <dbReference type="Proteomes" id="UP000613266"/>
    </source>
</evidence>
<protein>
    <submittedName>
        <fullName evidence="3">DUF2345 domain-containing protein</fullName>
    </submittedName>
</protein>
<dbReference type="RefSeq" id="WP_198112649.1">
    <property type="nucleotide sequence ID" value="NZ_JAEDAK010000015.1"/>
</dbReference>
<keyword evidence="4" id="KW-1185">Reference proteome</keyword>
<feature type="region of interest" description="Disordered" evidence="1">
    <location>
        <begin position="409"/>
        <end position="436"/>
    </location>
</feature>